<dbReference type="InterPro" id="IPR006962">
    <property type="entry name" value="P48_Baculovir"/>
</dbReference>
<dbReference type="Proteomes" id="UP000829694">
    <property type="component" value="Segment"/>
</dbReference>
<gene>
    <name evidence="1" type="primary">p48/p45</name>
    <name evidence="1" type="ORF">H4Q86_074</name>
</gene>
<dbReference type="GeneID" id="80539438"/>
<dbReference type="RefSeq" id="YP_010800792.1">
    <property type="nucleotide sequence ID" value="NC_076905.1"/>
</dbReference>
<keyword evidence="2" id="KW-1185">Reference proteome</keyword>
<organism evidence="1 2">
    <name type="scientific">Matsumuraeses phaseoli granulovirus</name>
    <dbReference type="NCBI Taxonomy" id="2760664"/>
    <lineage>
        <taxon>Viruses</taxon>
        <taxon>Viruses incertae sedis</taxon>
        <taxon>Naldaviricetes</taxon>
        <taxon>Lefavirales</taxon>
        <taxon>Baculoviridae</taxon>
        <taxon>Betabaculovirus</taxon>
        <taxon>Betabaculovirus maphaseoli</taxon>
    </lineage>
</organism>
<name>A0AAE7MLL0_9BBAC</name>
<accession>A0AAE7MLL0</accession>
<dbReference type="KEGG" id="vg:80539438"/>
<dbReference type="Pfam" id="PF04878">
    <property type="entry name" value="Baculo_p48"/>
    <property type="match status" value="1"/>
</dbReference>
<reference evidence="1" key="1">
    <citation type="journal article" date="2020" name="Viruses">
        <title>Genome Analysis of a Novel Clade b Betabaculovirus Isolated from the Legume Pest Matsumuraeses phaseoli (Lepidoptera: Tortricidae).</title>
        <authorList>
            <person name="Shu R."/>
            <person name="Meng Q."/>
            <person name="Miao L."/>
            <person name="Liang H."/>
            <person name="Chen J."/>
            <person name="Xu Y."/>
            <person name="Cheng L."/>
            <person name="Jin W."/>
            <person name="Qin Q."/>
            <person name="Zhang H."/>
        </authorList>
    </citation>
    <scope>NUCLEOTIDE SEQUENCE</scope>
    <source>
        <strain evidence="1">IOZ01</strain>
    </source>
</reference>
<evidence type="ECO:0000313" key="1">
    <source>
        <dbReference type="EMBL" id="QOD40037.1"/>
    </source>
</evidence>
<evidence type="ECO:0000313" key="2">
    <source>
        <dbReference type="Proteomes" id="UP000829694"/>
    </source>
</evidence>
<sequence length="391" mass="46554">MNNAQYEIQYNLKFFKLCKTRGVDNINVTFTCSLTVYEIETLTFLLAEYFQQQHLFNFEKFTFFNRYKYVIDIIKKDYEQKTDNDVEIQQLFKLFIDNDFIDQVPSFQVIIKSVREYYNTLPGVEVNYDDCEEDCEKVQKLKCLKCMGVYMSKALTLLDSSLQNGWDIFLRPMLGIPLIFFALFKTNMNQVDEQVFNVDGIITNTILQFFYNLLCDRATAQFWNFKKCNKLIETCKEYVLGARNMEYLLVNLNNSSYNTKMYTPLRQFMQKHYNTKQICKLIHKVFIGFYLRVYLEAKKRNEERIVAKGANIAVCSPPELELRNVCHVLFKDYTKEEFEDIINKLHEIKTELSVYVWQDYLVPKECVIKLFNKYDLKKDVSRLLHKTPAFG</sequence>
<protein>
    <submittedName>
        <fullName evidence="1">P48/p45</fullName>
    </submittedName>
</protein>
<proteinExistence type="predicted"/>
<dbReference type="EMBL" id="MT844067">
    <property type="protein sequence ID" value="QOD40037.1"/>
    <property type="molecule type" value="Genomic_DNA"/>
</dbReference>